<dbReference type="Proteomes" id="UP000746471">
    <property type="component" value="Unassembled WGS sequence"/>
</dbReference>
<evidence type="ECO:0000256" key="2">
    <source>
        <dbReference type="ARBA" id="ARBA00022448"/>
    </source>
</evidence>
<keyword evidence="3" id="KW-0547">Nucleotide-binding</keyword>
<dbReference type="InterPro" id="IPR003439">
    <property type="entry name" value="ABC_transporter-like_ATP-bd"/>
</dbReference>
<dbReference type="SUPFAM" id="SSF52540">
    <property type="entry name" value="P-loop containing nucleoside triphosphate hydrolases"/>
    <property type="match status" value="1"/>
</dbReference>
<reference evidence="6 7" key="1">
    <citation type="submission" date="2021-05" db="EMBL/GenBank/DDBJ databases">
        <title>Fusibacter ferrireducens sp. nov., an anaerobic, sulfur- and Fe-reducing bacterium isolated from the mangrove sediment.</title>
        <authorList>
            <person name="Qiu D."/>
        </authorList>
    </citation>
    <scope>NUCLEOTIDE SEQUENCE [LARGE SCALE GENOMIC DNA]</scope>
    <source>
        <strain evidence="6 7">DSM 12116</strain>
    </source>
</reference>
<keyword evidence="2" id="KW-0813">Transport</keyword>
<evidence type="ECO:0000256" key="4">
    <source>
        <dbReference type="ARBA" id="ARBA00022840"/>
    </source>
</evidence>
<dbReference type="PANTHER" id="PTHR42711">
    <property type="entry name" value="ABC TRANSPORTER ATP-BINDING PROTEIN"/>
    <property type="match status" value="1"/>
</dbReference>
<comment type="caution">
    <text evidence="6">The sequence shown here is derived from an EMBL/GenBank/DDBJ whole genome shotgun (WGS) entry which is preliminary data.</text>
</comment>
<organism evidence="6 7">
    <name type="scientific">Fusibacter paucivorans</name>
    <dbReference type="NCBI Taxonomy" id="76009"/>
    <lineage>
        <taxon>Bacteria</taxon>
        <taxon>Bacillati</taxon>
        <taxon>Bacillota</taxon>
        <taxon>Clostridia</taxon>
        <taxon>Eubacteriales</taxon>
        <taxon>Eubacteriales Family XII. Incertae Sedis</taxon>
        <taxon>Fusibacter</taxon>
    </lineage>
</organism>
<dbReference type="PANTHER" id="PTHR42711:SF5">
    <property type="entry name" value="ABC TRANSPORTER ATP-BINDING PROTEIN NATA"/>
    <property type="match status" value="1"/>
</dbReference>
<dbReference type="RefSeq" id="WP_213236294.1">
    <property type="nucleotide sequence ID" value="NZ_JAHBCL010000010.1"/>
</dbReference>
<dbReference type="InterPro" id="IPR003593">
    <property type="entry name" value="AAA+_ATPase"/>
</dbReference>
<dbReference type="InterPro" id="IPR017871">
    <property type="entry name" value="ABC_transporter-like_CS"/>
</dbReference>
<name>A0ABS5PN15_9FIRM</name>
<evidence type="ECO:0000256" key="3">
    <source>
        <dbReference type="ARBA" id="ARBA00022741"/>
    </source>
</evidence>
<sequence length="322" mass="35254">MSIEVRELTKKYGEITGVEQLSLKVGTGQFQGFIGPNGAGKSTTIRCLMGLLTPDSGTFSILGFDDKKAMASIKASVGYLPSEIRLYRKLSTQVHIALAIAIRRDAIASVQGKAAAAAFEKHAEQTAKTLSKRLSLDVQRPFGALSFGNQKKAGIVLSMLHEPPVLILDEPTGGLDPLVQETFFELLKERHTAGTTILYSSHILSEVERLCDKVAIVKSGSVIANEAIEHFRQKRLKRVMLKCHEDRVTACAAMVEQSGEASRVRIDRNVIQMDWHGLPSKLTALMTSINPKDFTVTEPSLESIFMHYYHDSADEAAEIGGI</sequence>
<dbReference type="CDD" id="cd03230">
    <property type="entry name" value="ABC_DR_subfamily_A"/>
    <property type="match status" value="1"/>
</dbReference>
<dbReference type="SMART" id="SM00382">
    <property type="entry name" value="AAA"/>
    <property type="match status" value="1"/>
</dbReference>
<dbReference type="Pfam" id="PF00005">
    <property type="entry name" value="ABC_tran"/>
    <property type="match status" value="1"/>
</dbReference>
<dbReference type="GO" id="GO:0005524">
    <property type="term" value="F:ATP binding"/>
    <property type="evidence" value="ECO:0007669"/>
    <property type="project" value="UniProtKB-KW"/>
</dbReference>
<comment type="similarity">
    <text evidence="1">Belongs to the ABC transporter superfamily.</text>
</comment>
<dbReference type="PROSITE" id="PS00211">
    <property type="entry name" value="ABC_TRANSPORTER_1"/>
    <property type="match status" value="1"/>
</dbReference>
<accession>A0ABS5PN15</accession>
<evidence type="ECO:0000259" key="5">
    <source>
        <dbReference type="PROSITE" id="PS50893"/>
    </source>
</evidence>
<gene>
    <name evidence="6" type="ORF">KHM83_07080</name>
</gene>
<evidence type="ECO:0000313" key="7">
    <source>
        <dbReference type="Proteomes" id="UP000746471"/>
    </source>
</evidence>
<dbReference type="EMBL" id="JAHBCL010000010">
    <property type="protein sequence ID" value="MBS7526436.1"/>
    <property type="molecule type" value="Genomic_DNA"/>
</dbReference>
<proteinExistence type="inferred from homology"/>
<dbReference type="PROSITE" id="PS50893">
    <property type="entry name" value="ABC_TRANSPORTER_2"/>
    <property type="match status" value="1"/>
</dbReference>
<evidence type="ECO:0000256" key="1">
    <source>
        <dbReference type="ARBA" id="ARBA00005417"/>
    </source>
</evidence>
<feature type="domain" description="ABC transporter" evidence="5">
    <location>
        <begin position="3"/>
        <end position="244"/>
    </location>
</feature>
<protein>
    <submittedName>
        <fullName evidence="6">ABC transporter ATP-binding protein</fullName>
    </submittedName>
</protein>
<evidence type="ECO:0000313" key="6">
    <source>
        <dbReference type="EMBL" id="MBS7526436.1"/>
    </source>
</evidence>
<dbReference type="InterPro" id="IPR050763">
    <property type="entry name" value="ABC_transporter_ATP-binding"/>
</dbReference>
<keyword evidence="4 6" id="KW-0067">ATP-binding</keyword>
<keyword evidence="7" id="KW-1185">Reference proteome</keyword>
<dbReference type="Gene3D" id="3.40.50.300">
    <property type="entry name" value="P-loop containing nucleotide triphosphate hydrolases"/>
    <property type="match status" value="1"/>
</dbReference>
<dbReference type="InterPro" id="IPR027417">
    <property type="entry name" value="P-loop_NTPase"/>
</dbReference>